<dbReference type="InterPro" id="IPR018236">
    <property type="entry name" value="SAICAR_synthetase_CS"/>
</dbReference>
<evidence type="ECO:0000256" key="11">
    <source>
        <dbReference type="HAMAP-Rule" id="MF_00137"/>
    </source>
</evidence>
<keyword evidence="14" id="KW-1185">Reference proteome</keyword>
<proteinExistence type="inferred from homology"/>
<dbReference type="GO" id="GO:0009236">
    <property type="term" value="P:cobalamin biosynthetic process"/>
    <property type="evidence" value="ECO:0007669"/>
    <property type="project" value="InterPro"/>
</dbReference>
<dbReference type="InterPro" id="IPR001636">
    <property type="entry name" value="SAICAR_synth"/>
</dbReference>
<comment type="catalytic activity">
    <reaction evidence="10 11">
        <text>5-amino-1-(5-phospho-D-ribosyl)imidazole-4-carboxylate + L-aspartate + ATP = (2S)-2-[5-amino-1-(5-phospho-beta-D-ribosyl)imidazole-4-carboxamido]succinate + ADP + phosphate + 2 H(+)</text>
        <dbReference type="Rhea" id="RHEA:22628"/>
        <dbReference type="ChEBI" id="CHEBI:15378"/>
        <dbReference type="ChEBI" id="CHEBI:29991"/>
        <dbReference type="ChEBI" id="CHEBI:30616"/>
        <dbReference type="ChEBI" id="CHEBI:43474"/>
        <dbReference type="ChEBI" id="CHEBI:58443"/>
        <dbReference type="ChEBI" id="CHEBI:77657"/>
        <dbReference type="ChEBI" id="CHEBI:456216"/>
        <dbReference type="EC" id="6.3.2.6"/>
    </reaction>
</comment>
<dbReference type="Proteomes" id="UP000284178">
    <property type="component" value="Unassembled WGS sequence"/>
</dbReference>
<dbReference type="EMBL" id="QRUP01000005">
    <property type="protein sequence ID" value="RGR75290.1"/>
    <property type="molecule type" value="Genomic_DNA"/>
</dbReference>
<name>A0A412G452_9FIRM</name>
<evidence type="ECO:0000256" key="2">
    <source>
        <dbReference type="ARBA" id="ARBA00010190"/>
    </source>
</evidence>
<feature type="domain" description="SAICAR synthetase/ADE2 N-terminal" evidence="12">
    <location>
        <begin position="7"/>
        <end position="231"/>
    </location>
</feature>
<keyword evidence="8 11" id="KW-0067">ATP-binding</keyword>
<accession>A0A412G452</accession>
<protein>
    <recommendedName>
        <fullName evidence="4 11">Phosphoribosylaminoimidazole-succinocarboxamide synthase</fullName>
        <ecNumber evidence="3 11">6.3.2.6</ecNumber>
    </recommendedName>
    <alternativeName>
        <fullName evidence="9 11">SAICAR synthetase</fullName>
    </alternativeName>
</protein>
<evidence type="ECO:0000313" key="13">
    <source>
        <dbReference type="EMBL" id="RGR75290.1"/>
    </source>
</evidence>
<comment type="caution">
    <text evidence="13">The sequence shown here is derived from an EMBL/GenBank/DDBJ whole genome shotgun (WGS) entry which is preliminary data.</text>
</comment>
<evidence type="ECO:0000259" key="12">
    <source>
        <dbReference type="Pfam" id="PF01259"/>
    </source>
</evidence>
<evidence type="ECO:0000256" key="8">
    <source>
        <dbReference type="ARBA" id="ARBA00022840"/>
    </source>
</evidence>
<evidence type="ECO:0000256" key="5">
    <source>
        <dbReference type="ARBA" id="ARBA00022598"/>
    </source>
</evidence>
<dbReference type="Pfam" id="PF01259">
    <property type="entry name" value="SAICAR_synt"/>
    <property type="match status" value="1"/>
</dbReference>
<dbReference type="HAMAP" id="MF_00137">
    <property type="entry name" value="SAICAR_synth"/>
    <property type="match status" value="1"/>
</dbReference>
<evidence type="ECO:0000256" key="4">
    <source>
        <dbReference type="ARBA" id="ARBA00016460"/>
    </source>
</evidence>
<dbReference type="GO" id="GO:0006189">
    <property type="term" value="P:'de novo' IMP biosynthetic process"/>
    <property type="evidence" value="ECO:0007669"/>
    <property type="project" value="UniProtKB-UniRule"/>
</dbReference>
<dbReference type="RefSeq" id="WP_117894447.1">
    <property type="nucleotide sequence ID" value="NZ_CABJCV010000005.1"/>
</dbReference>
<dbReference type="Gene3D" id="3.30.200.20">
    <property type="entry name" value="Phosphorylase Kinase, domain 1"/>
    <property type="match status" value="1"/>
</dbReference>
<evidence type="ECO:0000313" key="14">
    <source>
        <dbReference type="Proteomes" id="UP000284178"/>
    </source>
</evidence>
<sequence>MEKQEMMYEGKAKQVYATDDPDRVIIHYKDDATAFNGLKKDSIRNKGVLNNKITTILFNELNRRGIATHWIETLNDRDQLCKKVRIVPLEVIVRNVVAGSMAKKFGIDEGTELKTPVYEICYKNDELGDPMINDTHAVGLGLATREELDQIYEITAQVNEALKEILDQIGIRLIDFKLEFGKDSTGRVLLADEISPDTCRFWEKGTDKKLDKDRFRRDMGDVIGAYEEIYGRLSQWVNTK</sequence>
<dbReference type="CDD" id="cd01415">
    <property type="entry name" value="SAICAR_synt_PurC"/>
    <property type="match status" value="1"/>
</dbReference>
<dbReference type="AlphaFoldDB" id="A0A412G452"/>
<dbReference type="PANTHER" id="PTHR43599:SF3">
    <property type="entry name" value="SI:DKEY-6E2.2"/>
    <property type="match status" value="1"/>
</dbReference>
<gene>
    <name evidence="11" type="primary">purC</name>
    <name evidence="13" type="ORF">DWY25_05800</name>
</gene>
<keyword evidence="6 11" id="KW-0547">Nucleotide-binding</keyword>
<dbReference type="FunFam" id="3.30.470.20:FF:000006">
    <property type="entry name" value="Phosphoribosylaminoimidazole-succinocarboxamide synthase"/>
    <property type="match status" value="1"/>
</dbReference>
<dbReference type="GeneID" id="83014919"/>
<dbReference type="SUPFAM" id="SSF56104">
    <property type="entry name" value="SAICAR synthase-like"/>
    <property type="match status" value="1"/>
</dbReference>
<reference evidence="13 14" key="1">
    <citation type="submission" date="2018-08" db="EMBL/GenBank/DDBJ databases">
        <title>A genome reference for cultivated species of the human gut microbiota.</title>
        <authorList>
            <person name="Zou Y."/>
            <person name="Xue W."/>
            <person name="Luo G."/>
        </authorList>
    </citation>
    <scope>NUCLEOTIDE SEQUENCE [LARGE SCALE GENOMIC DNA]</scope>
    <source>
        <strain evidence="13 14">AF24-29</strain>
    </source>
</reference>
<comment type="pathway">
    <text evidence="1 11">Purine metabolism; IMP biosynthesis via de novo pathway; 5-amino-1-(5-phospho-D-ribosyl)imidazole-4-carboxamide from 5-amino-1-(5-phospho-D-ribosyl)imidazole-4-carboxylate: step 1/2.</text>
</comment>
<evidence type="ECO:0000256" key="10">
    <source>
        <dbReference type="ARBA" id="ARBA00048475"/>
    </source>
</evidence>
<dbReference type="FunFam" id="3.30.200.20:FF:000189">
    <property type="entry name" value="Phosphoribosylaminoimidazole-succinocarboxamide synthase"/>
    <property type="match status" value="1"/>
</dbReference>
<dbReference type="PANTHER" id="PTHR43599">
    <property type="entry name" value="MULTIFUNCTIONAL PROTEIN ADE2"/>
    <property type="match status" value="1"/>
</dbReference>
<dbReference type="GO" id="GO:0005524">
    <property type="term" value="F:ATP binding"/>
    <property type="evidence" value="ECO:0007669"/>
    <property type="project" value="UniProtKB-KW"/>
</dbReference>
<evidence type="ECO:0000256" key="1">
    <source>
        <dbReference type="ARBA" id="ARBA00004672"/>
    </source>
</evidence>
<evidence type="ECO:0000256" key="7">
    <source>
        <dbReference type="ARBA" id="ARBA00022755"/>
    </source>
</evidence>
<organism evidence="13 14">
    <name type="scientific">Holdemania filiformis</name>
    <dbReference type="NCBI Taxonomy" id="61171"/>
    <lineage>
        <taxon>Bacteria</taxon>
        <taxon>Bacillati</taxon>
        <taxon>Bacillota</taxon>
        <taxon>Erysipelotrichia</taxon>
        <taxon>Erysipelotrichales</taxon>
        <taxon>Erysipelotrichaceae</taxon>
        <taxon>Holdemania</taxon>
    </lineage>
</organism>
<dbReference type="NCBIfam" id="TIGR00081">
    <property type="entry name" value="purC"/>
    <property type="match status" value="1"/>
</dbReference>
<evidence type="ECO:0000256" key="6">
    <source>
        <dbReference type="ARBA" id="ARBA00022741"/>
    </source>
</evidence>
<evidence type="ECO:0000256" key="3">
    <source>
        <dbReference type="ARBA" id="ARBA00012217"/>
    </source>
</evidence>
<dbReference type="InterPro" id="IPR050089">
    <property type="entry name" value="SAICAR_synthetase"/>
</dbReference>
<evidence type="ECO:0000256" key="9">
    <source>
        <dbReference type="ARBA" id="ARBA00030409"/>
    </source>
</evidence>
<dbReference type="Gene3D" id="3.30.470.20">
    <property type="entry name" value="ATP-grasp fold, B domain"/>
    <property type="match status" value="1"/>
</dbReference>
<dbReference type="InterPro" id="IPR033934">
    <property type="entry name" value="SAICAR_synt_PurC"/>
</dbReference>
<dbReference type="PROSITE" id="PS01058">
    <property type="entry name" value="SAICAR_SYNTHETASE_2"/>
    <property type="match status" value="1"/>
</dbReference>
<dbReference type="PROSITE" id="PS01057">
    <property type="entry name" value="SAICAR_SYNTHETASE_1"/>
    <property type="match status" value="1"/>
</dbReference>
<keyword evidence="5 11" id="KW-0436">Ligase</keyword>
<dbReference type="EC" id="6.3.2.6" evidence="3 11"/>
<dbReference type="GO" id="GO:0004639">
    <property type="term" value="F:phosphoribosylaminoimidazolesuccinocarboxamide synthase activity"/>
    <property type="evidence" value="ECO:0007669"/>
    <property type="project" value="UniProtKB-UniRule"/>
</dbReference>
<dbReference type="UniPathway" id="UPA00074">
    <property type="reaction ID" value="UER00131"/>
</dbReference>
<keyword evidence="7 11" id="KW-0658">Purine biosynthesis</keyword>
<comment type="similarity">
    <text evidence="2 11">Belongs to the SAICAR synthetase family.</text>
</comment>
<dbReference type="InterPro" id="IPR028923">
    <property type="entry name" value="SAICAR_synt/ADE2_N"/>
</dbReference>